<evidence type="ECO:0008006" key="5">
    <source>
        <dbReference type="Google" id="ProtNLM"/>
    </source>
</evidence>
<dbReference type="HOGENOM" id="CLU_882901_0_0_1"/>
<feature type="region of interest" description="Disordered" evidence="1">
    <location>
        <begin position="138"/>
        <end position="160"/>
    </location>
</feature>
<name>A0A084QAS2_STAC4</name>
<gene>
    <name evidence="3" type="ORF">S40285_06345</name>
</gene>
<evidence type="ECO:0000313" key="3">
    <source>
        <dbReference type="EMBL" id="KFA61057.1"/>
    </source>
</evidence>
<dbReference type="InParanoid" id="A0A084QAS2"/>
<feature type="compositionally biased region" description="Acidic residues" evidence="1">
    <location>
        <begin position="342"/>
        <end position="353"/>
    </location>
</feature>
<reference evidence="3 4" key="1">
    <citation type="journal article" date="2014" name="BMC Genomics">
        <title>Comparative genome sequencing reveals chemotype-specific gene clusters in the toxigenic black mold Stachybotrys.</title>
        <authorList>
            <person name="Semeiks J."/>
            <person name="Borek D."/>
            <person name="Otwinowski Z."/>
            <person name="Grishin N.V."/>
        </authorList>
    </citation>
    <scope>NUCLEOTIDE SEQUENCE [LARGE SCALE GENOMIC DNA]</scope>
    <source>
        <strain evidence="3 4">IBT 40285</strain>
    </source>
</reference>
<dbReference type="AlphaFoldDB" id="A0A084QAS2"/>
<dbReference type="Proteomes" id="UP000028524">
    <property type="component" value="Unassembled WGS sequence"/>
</dbReference>
<evidence type="ECO:0000256" key="1">
    <source>
        <dbReference type="SAM" id="MobiDB-lite"/>
    </source>
</evidence>
<organism evidence="3 4">
    <name type="scientific">Stachybotrys chlorohalonatus (strain IBT 40285)</name>
    <dbReference type="NCBI Taxonomy" id="1283841"/>
    <lineage>
        <taxon>Eukaryota</taxon>
        <taxon>Fungi</taxon>
        <taxon>Dikarya</taxon>
        <taxon>Ascomycota</taxon>
        <taxon>Pezizomycotina</taxon>
        <taxon>Sordariomycetes</taxon>
        <taxon>Hypocreomycetidae</taxon>
        <taxon>Hypocreales</taxon>
        <taxon>Stachybotryaceae</taxon>
        <taxon>Stachybotrys</taxon>
    </lineage>
</organism>
<evidence type="ECO:0000313" key="4">
    <source>
        <dbReference type="Proteomes" id="UP000028524"/>
    </source>
</evidence>
<evidence type="ECO:0000256" key="2">
    <source>
        <dbReference type="SAM" id="SignalP"/>
    </source>
</evidence>
<protein>
    <recommendedName>
        <fullName evidence="5">Granulins domain-containing protein</fullName>
    </recommendedName>
</protein>
<dbReference type="EMBL" id="KL660874">
    <property type="protein sequence ID" value="KFA61057.1"/>
    <property type="molecule type" value="Genomic_DNA"/>
</dbReference>
<dbReference type="STRING" id="1283841.A0A084QAS2"/>
<feature type="region of interest" description="Disordered" evidence="1">
    <location>
        <begin position="269"/>
        <end position="360"/>
    </location>
</feature>
<feature type="chain" id="PRO_5012904148" description="Granulins domain-containing protein" evidence="2">
    <location>
        <begin position="16"/>
        <end position="378"/>
    </location>
</feature>
<feature type="region of interest" description="Disordered" evidence="1">
    <location>
        <begin position="205"/>
        <end position="224"/>
    </location>
</feature>
<dbReference type="OrthoDB" id="5152093at2759"/>
<feature type="signal peptide" evidence="2">
    <location>
        <begin position="1"/>
        <end position="15"/>
    </location>
</feature>
<dbReference type="OMA" id="PKGMVCC"/>
<accession>A0A084QAS2</accession>
<keyword evidence="2" id="KW-0732">Signal</keyword>
<sequence>MRCSLVLLTAASVLASTQPRRPAHAFKGAISFPGAPGFSLATTVECDVGQESCGSGCIPILGSCCDQSLGTWCDITDYCDQGGCCELGSICTGSPSGCDDGYESCGDRCMPEGAVCCNDGEGYCDAGTTCTATGCQSGDSGSGSDDDDDSSSGGSGGGDTGSCLTSQEECAGGCMPLGSVCCGISGYCPATYTCGSGDDCIASGTSGNDDDDDDDSSSGGGGSSGSCLSFQEECGGGCMPLGSVCCGVSGYCPATYTCGSGDDCIASSTSDGGGSGSGDDDDDEDTAPQPTYTLAPVTTSSASSDDDDVLTDLPTLTVPSFTLPSLTLPSATTSSGPVSGDGSEDSGSSEEGGDGASGAGMVLPSLLVGLIALVPVFL</sequence>
<feature type="compositionally biased region" description="Low complexity" evidence="1">
    <location>
        <begin position="311"/>
        <end position="341"/>
    </location>
</feature>
<proteinExistence type="predicted"/>
<keyword evidence="4" id="KW-1185">Reference proteome</keyword>